<name>A0A518IKE3_9PLAN</name>
<dbReference type="KEGG" id="gfm:Enr17x_55800"/>
<dbReference type="AlphaFoldDB" id="A0A518IKE3"/>
<organism evidence="2 3">
    <name type="scientific">Gimesia fumaroli</name>
    <dbReference type="NCBI Taxonomy" id="2527976"/>
    <lineage>
        <taxon>Bacteria</taxon>
        <taxon>Pseudomonadati</taxon>
        <taxon>Planctomycetota</taxon>
        <taxon>Planctomycetia</taxon>
        <taxon>Planctomycetales</taxon>
        <taxon>Planctomycetaceae</taxon>
        <taxon>Gimesia</taxon>
    </lineage>
</organism>
<accession>A0A518IKE3</accession>
<dbReference type="InterPro" id="IPR000182">
    <property type="entry name" value="GNAT_dom"/>
</dbReference>
<dbReference type="InterPro" id="IPR016181">
    <property type="entry name" value="Acyl_CoA_acyltransferase"/>
</dbReference>
<sequence length="181" mass="21058">MRELKLIQINEYELSDRQRSQILLLLKDCFPGYFEERIFFKQMSQERLLAYSDGELIGQLGLEHRAIRVGDQWASIFGIIDLCVKEEARRQGVATELLRAVEEKAAANDIHFCLLFADEHELYQNVGYTLFQNDCVWFGIDEGHSIGLIKRRLADCMLVKRISGDIPWEETHTIDLLGYLF</sequence>
<dbReference type="PANTHER" id="PTHR37817">
    <property type="entry name" value="N-ACETYLTRANSFERASE EIS"/>
    <property type="match status" value="1"/>
</dbReference>
<dbReference type="CDD" id="cd04301">
    <property type="entry name" value="NAT_SF"/>
    <property type="match status" value="1"/>
</dbReference>
<dbReference type="Pfam" id="PF13527">
    <property type="entry name" value="Acetyltransf_9"/>
    <property type="match status" value="1"/>
</dbReference>
<dbReference type="EMBL" id="CP037452">
    <property type="protein sequence ID" value="QDV53505.1"/>
    <property type="molecule type" value="Genomic_DNA"/>
</dbReference>
<dbReference type="OrthoDB" id="6683715at2"/>
<dbReference type="Proteomes" id="UP000318313">
    <property type="component" value="Chromosome"/>
</dbReference>
<dbReference type="GO" id="GO:0034069">
    <property type="term" value="F:aminoglycoside N-acetyltransferase activity"/>
    <property type="evidence" value="ECO:0007669"/>
    <property type="project" value="TreeGrafter"/>
</dbReference>
<dbReference type="Gene3D" id="3.40.630.30">
    <property type="match status" value="1"/>
</dbReference>
<dbReference type="PROSITE" id="PS51186">
    <property type="entry name" value="GNAT"/>
    <property type="match status" value="1"/>
</dbReference>
<gene>
    <name evidence="2" type="ORF">Enr17x_55800</name>
</gene>
<feature type="domain" description="N-acetyltransferase" evidence="1">
    <location>
        <begin position="9"/>
        <end position="155"/>
    </location>
</feature>
<reference evidence="2 3" key="1">
    <citation type="submission" date="2019-03" db="EMBL/GenBank/DDBJ databases">
        <title>Deep-cultivation of Planctomycetes and their phenomic and genomic characterization uncovers novel biology.</title>
        <authorList>
            <person name="Wiegand S."/>
            <person name="Jogler M."/>
            <person name="Boedeker C."/>
            <person name="Pinto D."/>
            <person name="Vollmers J."/>
            <person name="Rivas-Marin E."/>
            <person name="Kohn T."/>
            <person name="Peeters S.H."/>
            <person name="Heuer A."/>
            <person name="Rast P."/>
            <person name="Oberbeckmann S."/>
            <person name="Bunk B."/>
            <person name="Jeske O."/>
            <person name="Meyerdierks A."/>
            <person name="Storesund J.E."/>
            <person name="Kallscheuer N."/>
            <person name="Luecker S."/>
            <person name="Lage O.M."/>
            <person name="Pohl T."/>
            <person name="Merkel B.J."/>
            <person name="Hornburger P."/>
            <person name="Mueller R.-W."/>
            <person name="Bruemmer F."/>
            <person name="Labrenz M."/>
            <person name="Spormann A.M."/>
            <person name="Op den Camp H."/>
            <person name="Overmann J."/>
            <person name="Amann R."/>
            <person name="Jetten M.S.M."/>
            <person name="Mascher T."/>
            <person name="Medema M.H."/>
            <person name="Devos D.P."/>
            <person name="Kaster A.-K."/>
            <person name="Ovreas L."/>
            <person name="Rohde M."/>
            <person name="Galperin M.Y."/>
            <person name="Jogler C."/>
        </authorList>
    </citation>
    <scope>NUCLEOTIDE SEQUENCE [LARGE SCALE GENOMIC DNA]</scope>
    <source>
        <strain evidence="2 3">Enr17</strain>
    </source>
</reference>
<keyword evidence="2" id="KW-0808">Transferase</keyword>
<evidence type="ECO:0000313" key="3">
    <source>
        <dbReference type="Proteomes" id="UP000318313"/>
    </source>
</evidence>
<dbReference type="SUPFAM" id="SSF55729">
    <property type="entry name" value="Acyl-CoA N-acyltransferases (Nat)"/>
    <property type="match status" value="1"/>
</dbReference>
<dbReference type="PANTHER" id="PTHR37817:SF1">
    <property type="entry name" value="N-ACETYLTRANSFERASE EIS"/>
    <property type="match status" value="1"/>
</dbReference>
<dbReference type="InterPro" id="IPR051554">
    <property type="entry name" value="Acetyltransferase_Eis"/>
</dbReference>
<protein>
    <submittedName>
        <fullName evidence="2">Acetyltransferase (GNAT) family protein</fullName>
    </submittedName>
</protein>
<dbReference type="GO" id="GO:0030649">
    <property type="term" value="P:aminoglycoside antibiotic catabolic process"/>
    <property type="evidence" value="ECO:0007669"/>
    <property type="project" value="TreeGrafter"/>
</dbReference>
<keyword evidence="3" id="KW-1185">Reference proteome</keyword>
<evidence type="ECO:0000259" key="1">
    <source>
        <dbReference type="PROSITE" id="PS51186"/>
    </source>
</evidence>
<proteinExistence type="predicted"/>
<dbReference type="RefSeq" id="WP_145313087.1">
    <property type="nucleotide sequence ID" value="NZ_CP037452.1"/>
</dbReference>
<evidence type="ECO:0000313" key="2">
    <source>
        <dbReference type="EMBL" id="QDV53505.1"/>
    </source>
</evidence>